<dbReference type="PANTHER" id="PTHR48081">
    <property type="entry name" value="AB HYDROLASE SUPERFAMILY PROTEIN C4A8.06C"/>
    <property type="match status" value="1"/>
</dbReference>
<dbReference type="Gene3D" id="3.40.50.1820">
    <property type="entry name" value="alpha/beta hydrolase"/>
    <property type="match status" value="1"/>
</dbReference>
<feature type="domain" description="Alpha/beta hydrolase fold-3" evidence="2">
    <location>
        <begin position="83"/>
        <end position="166"/>
    </location>
</feature>
<feature type="domain" description="Alpha/beta hydrolase fold-3" evidence="2">
    <location>
        <begin position="219"/>
        <end position="286"/>
    </location>
</feature>
<dbReference type="OrthoDB" id="9033778at2759"/>
<dbReference type="Proteomes" id="UP001142489">
    <property type="component" value="Unassembled WGS sequence"/>
</dbReference>
<name>A0A9Q0XCA2_9SAUR</name>
<keyword evidence="4" id="KW-1185">Reference proteome</keyword>
<dbReference type="EMBL" id="JAPFRF010000020">
    <property type="protein sequence ID" value="KAJ7306500.1"/>
    <property type="molecule type" value="Genomic_DNA"/>
</dbReference>
<dbReference type="InterPro" id="IPR029058">
    <property type="entry name" value="AB_hydrolase_fold"/>
</dbReference>
<accession>A0A9Q0XCA2</accession>
<dbReference type="SUPFAM" id="SSF53474">
    <property type="entry name" value="alpha/beta-Hydrolases"/>
    <property type="match status" value="1"/>
</dbReference>
<organism evidence="3 4">
    <name type="scientific">Phrynocephalus forsythii</name>
    <dbReference type="NCBI Taxonomy" id="171643"/>
    <lineage>
        <taxon>Eukaryota</taxon>
        <taxon>Metazoa</taxon>
        <taxon>Chordata</taxon>
        <taxon>Craniata</taxon>
        <taxon>Vertebrata</taxon>
        <taxon>Euteleostomi</taxon>
        <taxon>Lepidosauria</taxon>
        <taxon>Squamata</taxon>
        <taxon>Bifurcata</taxon>
        <taxon>Unidentata</taxon>
        <taxon>Episquamata</taxon>
        <taxon>Toxicofera</taxon>
        <taxon>Iguania</taxon>
        <taxon>Acrodonta</taxon>
        <taxon>Agamidae</taxon>
        <taxon>Agaminae</taxon>
        <taxon>Phrynocephalus</taxon>
    </lineage>
</organism>
<comment type="caution">
    <text evidence="3">The sequence shown here is derived from an EMBL/GenBank/DDBJ whole genome shotgun (WGS) entry which is preliminary data.</text>
</comment>
<evidence type="ECO:0000259" key="2">
    <source>
        <dbReference type="Pfam" id="PF07859"/>
    </source>
</evidence>
<dbReference type="PANTHER" id="PTHR48081:SF32">
    <property type="entry name" value="ALPHA_BETA HYDROLASE FOLD-3 DOMAIN-CONTAINING PROTEIN"/>
    <property type="match status" value="1"/>
</dbReference>
<evidence type="ECO:0000313" key="3">
    <source>
        <dbReference type="EMBL" id="KAJ7306500.1"/>
    </source>
</evidence>
<evidence type="ECO:0000313" key="4">
    <source>
        <dbReference type="Proteomes" id="UP001142489"/>
    </source>
</evidence>
<evidence type="ECO:0000256" key="1">
    <source>
        <dbReference type="ARBA" id="ARBA00022801"/>
    </source>
</evidence>
<protein>
    <recommendedName>
        <fullName evidence="2">Alpha/beta hydrolase fold-3 domain-containing protein</fullName>
    </recommendedName>
</protein>
<dbReference type="Pfam" id="PF07859">
    <property type="entry name" value="Abhydrolase_3"/>
    <property type="match status" value="2"/>
</dbReference>
<dbReference type="InterPro" id="IPR013094">
    <property type="entry name" value="AB_hydrolase_3"/>
</dbReference>
<dbReference type="InterPro" id="IPR050300">
    <property type="entry name" value="GDXG_lipolytic_enzyme"/>
</dbReference>
<proteinExistence type="predicted"/>
<sequence>MWENGCDIYYDVKRTHIPPGISQRAKLRLFNFIVNMALRLGILTEKLGISHRYTIWRAVFKGIPPKKTSKLIIKDLVFDNVPNAEEYGVDPNRIAIGGDSSGGTFATAICQHLVTRKDLPKLRAQILLYPFLQGVDFSLPSYQQNHSVPVLFRKRLLKHGSVYLTGTYFNTEDIWKSAHVPEERRAKYSQWISAKHIPDKFKTRGYVPVAPAPFSTESYKKAKHIFETMFSPLLAEDDIIQQLPDTFILTCEYDVVRDDGLLYKKRLEDHGIPVTWYHVVDGFHGIVCLVDYGPLEFPGTRSSLRHVVHFLKRV</sequence>
<keyword evidence="1" id="KW-0378">Hydrolase</keyword>
<dbReference type="GO" id="GO:0016787">
    <property type="term" value="F:hydrolase activity"/>
    <property type="evidence" value="ECO:0007669"/>
    <property type="project" value="UniProtKB-KW"/>
</dbReference>
<gene>
    <name evidence="3" type="ORF">JRQ81_009855</name>
</gene>
<reference evidence="3" key="1">
    <citation type="journal article" date="2023" name="DNA Res.">
        <title>Chromosome-level genome assembly of Phrynocephalus forsythii using third-generation DNA sequencing and Hi-C analysis.</title>
        <authorList>
            <person name="Qi Y."/>
            <person name="Zhao W."/>
            <person name="Zhao Y."/>
            <person name="Niu C."/>
            <person name="Cao S."/>
            <person name="Zhang Y."/>
        </authorList>
    </citation>
    <scope>NUCLEOTIDE SEQUENCE</scope>
    <source>
        <tissue evidence="3">Muscle</tissue>
    </source>
</reference>
<dbReference type="AlphaFoldDB" id="A0A9Q0XCA2"/>